<sequence length="174" mass="19415">MMRAFRRSGEHIEAQFEDIEVSVLTNLTEQLQALIDGIAAGGAVGDAAGSRLFPPAYLRDDESAEEFRRFTVDDLTQGKRADADAVLETFRDHGALPVSMGHTTAVRLDRERALRWMRSLTDLRLSLDSRIAEPTDELAAELSDEDVESLQGMYDWLTFVQGTLIEAVEELDAR</sequence>
<dbReference type="Pfam" id="PF09438">
    <property type="entry name" value="DUF2017"/>
    <property type="match status" value="1"/>
</dbReference>
<protein>
    <submittedName>
        <fullName evidence="1">DUF2017 family protein</fullName>
    </submittedName>
</protein>
<organism evidence="1 2">
    <name type="scientific">Paramicrobacterium chengjingii</name>
    <dbReference type="NCBI Taxonomy" id="2769067"/>
    <lineage>
        <taxon>Bacteria</taxon>
        <taxon>Bacillati</taxon>
        <taxon>Actinomycetota</taxon>
        <taxon>Actinomycetes</taxon>
        <taxon>Micrococcales</taxon>
        <taxon>Microbacteriaceae</taxon>
        <taxon>Paramicrobacterium</taxon>
    </lineage>
</organism>
<dbReference type="Proteomes" id="UP000662814">
    <property type="component" value="Chromosome"/>
</dbReference>
<evidence type="ECO:0000313" key="2">
    <source>
        <dbReference type="Proteomes" id="UP000662814"/>
    </source>
</evidence>
<evidence type="ECO:0000313" key="1">
    <source>
        <dbReference type="EMBL" id="QPZ37781.1"/>
    </source>
</evidence>
<name>A0ABX6YG65_9MICO</name>
<accession>A0ABX6YG65</accession>
<dbReference type="RefSeq" id="WP_166991365.1">
    <property type="nucleotide sequence ID" value="NZ_CP061169.1"/>
</dbReference>
<keyword evidence="2" id="KW-1185">Reference proteome</keyword>
<gene>
    <name evidence="1" type="ORF">HCR76_13300</name>
</gene>
<dbReference type="InterPro" id="IPR018561">
    <property type="entry name" value="AosR"/>
</dbReference>
<dbReference type="EMBL" id="CP061169">
    <property type="protein sequence ID" value="QPZ37781.1"/>
    <property type="molecule type" value="Genomic_DNA"/>
</dbReference>
<proteinExistence type="predicted"/>
<reference evidence="1 2" key="1">
    <citation type="submission" date="2020-12" db="EMBL/GenBank/DDBJ databases">
        <title>Microbacterium sp. HY060.</title>
        <authorList>
            <person name="Zhou J."/>
        </authorList>
    </citation>
    <scope>NUCLEOTIDE SEQUENCE [LARGE SCALE GENOMIC DNA]</scope>
    <source>
        <strain evidence="1 2">HY60</strain>
    </source>
</reference>